<dbReference type="Gene3D" id="2.60.120.620">
    <property type="entry name" value="q2cbj1_9rhob like domain"/>
    <property type="match status" value="1"/>
</dbReference>
<gene>
    <name evidence="2" type="ORF">CLUP02_08662</name>
</gene>
<feature type="compositionally biased region" description="Polar residues" evidence="1">
    <location>
        <begin position="27"/>
        <end position="38"/>
    </location>
</feature>
<dbReference type="AlphaFoldDB" id="A0A9Q8WGU6"/>
<evidence type="ECO:0000313" key="2">
    <source>
        <dbReference type="EMBL" id="UQC83168.1"/>
    </source>
</evidence>
<protein>
    <submittedName>
        <fullName evidence="2">2OG-Fe(II)oxygenase superfamily protein</fullName>
    </submittedName>
</protein>
<feature type="region of interest" description="Disordered" evidence="1">
    <location>
        <begin position="1084"/>
        <end position="1208"/>
    </location>
</feature>
<dbReference type="EMBL" id="CP019476">
    <property type="protein sequence ID" value="UQC83168.1"/>
    <property type="molecule type" value="Genomic_DNA"/>
</dbReference>
<dbReference type="GeneID" id="73342656"/>
<dbReference type="PANTHER" id="PTHR33099:SF7">
    <property type="entry name" value="MYND-TYPE DOMAIN-CONTAINING PROTEIN"/>
    <property type="match status" value="1"/>
</dbReference>
<name>A0A9Q8WGU6_9PEZI</name>
<keyword evidence="3" id="KW-1185">Reference proteome</keyword>
<reference evidence="2" key="1">
    <citation type="journal article" date="2021" name="Mol. Plant Microbe Interact.">
        <title>Complete Genome Sequence of the Plant-Pathogenic Fungus Colletotrichum lupini.</title>
        <authorList>
            <person name="Baroncelli R."/>
            <person name="Pensec F."/>
            <person name="Da Lio D."/>
            <person name="Boufleur T."/>
            <person name="Vicente I."/>
            <person name="Sarrocco S."/>
            <person name="Picot A."/>
            <person name="Baraldi E."/>
            <person name="Sukno S."/>
            <person name="Thon M."/>
            <person name="Le Floch G."/>
        </authorList>
    </citation>
    <scope>NUCLEOTIDE SEQUENCE</scope>
    <source>
        <strain evidence="2">IMI 504893</strain>
    </source>
</reference>
<dbReference type="KEGG" id="clup:CLUP02_08662"/>
<sequence>MDSRAPTVDSVPKTEKEPQASEAIAAQTATTEPNTNDNEVAAGPSRTGDAAASHGHDDDTASVASSALAEDWKLSFEDDLAEALAGIQTQGTFASFHPLKRVDPDLSVHDVGPVAQPLPEPTVRQLIEKATRAPLGKGSETIVDTAAPNTWELDPSQFELRSPRWPADLQKICAVVAKDLGVASPVTAELYKLLIYEKGAASKAYTDTEKCPGMFGTLVICLPCGHKGGDVVVKHCGETKMLKTSGADQSFACWYSDVHHEVLPVTEGYRVVLTYNLTIDPTAMASQQRPSATLRRQETRALRHTLRRWLERSENAGIDHVYYGLDHEYAEDNISIKALKGRDAAVVQTLQELSAGLEFDVLLALTEKMEMGPAVYEGNSRYSKKKRSRRGKRKRPIDHFGDYDGLDGYDSCGVPYEDYRSSSDGVEEDLYEAGMSRDIVDVTDESLSVKVLVDLSGRPILRDIALDWKNMLDASEFFEGVERKEEYEGYQGNWGPTATHRYCVTAALIIRRDKIPSYLKASTRSGWDHYHDSAVLVDYLTDSILKASSNSKSSFETLKDVWDTSVPRPGRRTKKAEDEILCKVLRSALAMKDWDFFEKVSKKKAEKGLDGPLPAGYYQLLYAEVSQGKADFSQIKNGLTSTVFRGRYFFEIFEAVKAFAPTDQPLSDEIREWAQATLTKGLKDIADTAIFVRQDGLALVTGAEKYADFGWLSSVTMPLVEQLLVRTPAFALEFLSALLSCARRKAFPVTLAVNLYKKLAKDLISMLDLERVHGPREDDPAHKAARFTYGQTAPSPPDHRLALNHIALADLFSGLIKLASSPPQEDLVLPLALKIVSHAPRMHALDFPVLWIPLLRELLAILEATKTPLDTPRYQQLFAAALEAYRDNYVGSRSVRPPSGQLGSGMYLVQFCTCGDCSKLDNFLANPAQMSLRLIIGAKKQRHHVHRVIEEHGIRVTHETERFAPGGPTMVINKVGQTDIARQQVRAKEAEEVFKAFDQTKLGVLLGEDYPAIATALWQRPVNLVPGRGGITYPPAPIPAPAPAPIAAPVAAPAAAYFPAPVPAPGPAAAGYAPPGHTIMPAVGPAWVPPPTNRHQPMTGSARGPPPSHYNRPATGSSSAPPPVSGAQSMNGSINGLQPINGPAQVPIGMSAGQRAFAPTTGSAGWPSRSPPSGRNGMGAAATPGPSRPPPPVAGAKRKAEPEIIDLT</sequence>
<organism evidence="2 3">
    <name type="scientific">Colletotrichum lupini</name>
    <dbReference type="NCBI Taxonomy" id="145971"/>
    <lineage>
        <taxon>Eukaryota</taxon>
        <taxon>Fungi</taxon>
        <taxon>Dikarya</taxon>
        <taxon>Ascomycota</taxon>
        <taxon>Pezizomycotina</taxon>
        <taxon>Sordariomycetes</taxon>
        <taxon>Hypocreomycetidae</taxon>
        <taxon>Glomerellales</taxon>
        <taxon>Glomerellaceae</taxon>
        <taxon>Colletotrichum</taxon>
        <taxon>Colletotrichum acutatum species complex</taxon>
    </lineage>
</organism>
<feature type="compositionally biased region" description="Polar residues" evidence="1">
    <location>
        <begin position="1128"/>
        <end position="1138"/>
    </location>
</feature>
<dbReference type="Proteomes" id="UP000830671">
    <property type="component" value="Chromosome 4"/>
</dbReference>
<dbReference type="PANTHER" id="PTHR33099">
    <property type="entry name" value="FE2OG DIOXYGENASE DOMAIN-CONTAINING PROTEIN"/>
    <property type="match status" value="1"/>
</dbReference>
<dbReference type="RefSeq" id="XP_049144789.1">
    <property type="nucleotide sequence ID" value="XM_049287646.1"/>
</dbReference>
<feature type="region of interest" description="Disordered" evidence="1">
    <location>
        <begin position="1"/>
        <end position="63"/>
    </location>
</feature>
<evidence type="ECO:0000256" key="1">
    <source>
        <dbReference type="SAM" id="MobiDB-lite"/>
    </source>
</evidence>
<accession>A0A9Q8WGU6</accession>
<proteinExistence type="predicted"/>
<evidence type="ECO:0000313" key="3">
    <source>
        <dbReference type="Proteomes" id="UP000830671"/>
    </source>
</evidence>